<dbReference type="GO" id="GO:0046872">
    <property type="term" value="F:metal ion binding"/>
    <property type="evidence" value="ECO:0007669"/>
    <property type="project" value="InterPro"/>
</dbReference>
<evidence type="ECO:0008006" key="5">
    <source>
        <dbReference type="Google" id="ProtNLM"/>
    </source>
</evidence>
<evidence type="ECO:0000259" key="2">
    <source>
        <dbReference type="Pfam" id="PF00675"/>
    </source>
</evidence>
<dbReference type="Pfam" id="PF05193">
    <property type="entry name" value="Peptidase_M16_C"/>
    <property type="match status" value="1"/>
</dbReference>
<dbReference type="Pfam" id="PF00675">
    <property type="entry name" value="Peptidase_M16"/>
    <property type="match status" value="1"/>
</dbReference>
<sequence length="410" mass="43935">VVELSLPEHGLTAGPSVVSERMPDARSVSVGVWVAVGGRDEDPAVSGASHFLEHLLFKGTDRRTARAIAEMVDATGGEMNAFTSKEYTAYYARVPAGDQELATALLADVIGEPALRAADVETERQVILEELHLQADDPDDVVFELLYEALFPGHPLGREVLGSEDSVATIARHDLVEFHDHWYRAPNLVVAAAGAVDHHALVEQVGEAFASRTDGMAPVRAGPAEEPVEARRITRPTEAAHVAWGWRGLRRDDRRRHALALGIHVLGGGLSSRLFQTVREERGLAYNVFASPAGYEDAGVVSVYAGTAPERADELQRVVADQVAEVAAHGITAEEMDIARDGFEGSILLGLEDSGSRMSRLGTSQSLLGRVVPLDEYVDTLRAVTLDDVNAVLNEVLSPEAVVALVGPTA</sequence>
<dbReference type="PROSITE" id="PS00143">
    <property type="entry name" value="INSULINASE"/>
    <property type="match status" value="1"/>
</dbReference>
<name>A0A381WZY5_9ZZZZ</name>
<reference evidence="4" key="1">
    <citation type="submission" date="2018-05" db="EMBL/GenBank/DDBJ databases">
        <authorList>
            <person name="Lanie J.A."/>
            <person name="Ng W.-L."/>
            <person name="Kazmierczak K.M."/>
            <person name="Andrzejewski T.M."/>
            <person name="Davidsen T.M."/>
            <person name="Wayne K.J."/>
            <person name="Tettelin H."/>
            <person name="Glass J.I."/>
            <person name="Rusch D."/>
            <person name="Podicherti R."/>
            <person name="Tsui H.-C.T."/>
            <person name="Winkler M.E."/>
        </authorList>
    </citation>
    <scope>NUCLEOTIDE SEQUENCE</scope>
</reference>
<dbReference type="EMBL" id="UINC01013290">
    <property type="protein sequence ID" value="SVA57533.1"/>
    <property type="molecule type" value="Genomic_DNA"/>
</dbReference>
<comment type="similarity">
    <text evidence="1">Belongs to the peptidase M16 family.</text>
</comment>
<feature type="domain" description="Peptidase M16 C-terminal" evidence="3">
    <location>
        <begin position="170"/>
        <end position="341"/>
    </location>
</feature>
<dbReference type="GO" id="GO:0006508">
    <property type="term" value="P:proteolysis"/>
    <property type="evidence" value="ECO:0007669"/>
    <property type="project" value="InterPro"/>
</dbReference>
<dbReference type="InterPro" id="IPR011249">
    <property type="entry name" value="Metalloenz_LuxS/M16"/>
</dbReference>
<organism evidence="4">
    <name type="scientific">marine metagenome</name>
    <dbReference type="NCBI Taxonomy" id="408172"/>
    <lineage>
        <taxon>unclassified sequences</taxon>
        <taxon>metagenomes</taxon>
        <taxon>ecological metagenomes</taxon>
    </lineage>
</organism>
<dbReference type="SUPFAM" id="SSF63411">
    <property type="entry name" value="LuxS/MPP-like metallohydrolase"/>
    <property type="match status" value="2"/>
</dbReference>
<proteinExistence type="inferred from homology"/>
<dbReference type="InterPro" id="IPR050361">
    <property type="entry name" value="MPP/UQCRC_Complex"/>
</dbReference>
<dbReference type="Gene3D" id="3.30.830.10">
    <property type="entry name" value="Metalloenzyme, LuxS/M16 peptidase-like"/>
    <property type="match status" value="2"/>
</dbReference>
<feature type="domain" description="Peptidase M16 N-terminal" evidence="2">
    <location>
        <begin position="17"/>
        <end position="162"/>
    </location>
</feature>
<protein>
    <recommendedName>
        <fullName evidence="5">Peptidase M16 N-terminal domain-containing protein</fullName>
    </recommendedName>
</protein>
<dbReference type="GO" id="GO:0004222">
    <property type="term" value="F:metalloendopeptidase activity"/>
    <property type="evidence" value="ECO:0007669"/>
    <property type="project" value="InterPro"/>
</dbReference>
<dbReference type="InterPro" id="IPR001431">
    <property type="entry name" value="Pept_M16_Zn_BS"/>
</dbReference>
<gene>
    <name evidence="4" type="ORF">METZ01_LOCUS110387</name>
</gene>
<dbReference type="PANTHER" id="PTHR11851">
    <property type="entry name" value="METALLOPROTEASE"/>
    <property type="match status" value="1"/>
</dbReference>
<dbReference type="InterPro" id="IPR011765">
    <property type="entry name" value="Pept_M16_N"/>
</dbReference>
<evidence type="ECO:0000313" key="4">
    <source>
        <dbReference type="EMBL" id="SVA57533.1"/>
    </source>
</evidence>
<dbReference type="PANTHER" id="PTHR11851:SF49">
    <property type="entry name" value="MITOCHONDRIAL-PROCESSING PEPTIDASE SUBUNIT ALPHA"/>
    <property type="match status" value="1"/>
</dbReference>
<dbReference type="InterPro" id="IPR007863">
    <property type="entry name" value="Peptidase_M16_C"/>
</dbReference>
<evidence type="ECO:0000259" key="3">
    <source>
        <dbReference type="Pfam" id="PF05193"/>
    </source>
</evidence>
<evidence type="ECO:0000256" key="1">
    <source>
        <dbReference type="ARBA" id="ARBA00007261"/>
    </source>
</evidence>
<feature type="non-terminal residue" evidence="4">
    <location>
        <position position="1"/>
    </location>
</feature>
<dbReference type="AlphaFoldDB" id="A0A381WZY5"/>
<accession>A0A381WZY5</accession>